<comment type="caution">
    <text evidence="1">The sequence shown here is derived from an EMBL/GenBank/DDBJ whole genome shotgun (WGS) entry which is preliminary data.</text>
</comment>
<dbReference type="AlphaFoldDB" id="A0A2P6RAQ6"/>
<dbReference type="Proteomes" id="UP000238479">
    <property type="component" value="Chromosome 3"/>
</dbReference>
<dbReference type="EMBL" id="PDCK01000041">
    <property type="protein sequence ID" value="PRQ43509.1"/>
    <property type="molecule type" value="Genomic_DNA"/>
</dbReference>
<proteinExistence type="predicted"/>
<reference evidence="1 2" key="1">
    <citation type="journal article" date="2018" name="Nat. Genet.">
        <title>The Rosa genome provides new insights in the design of modern roses.</title>
        <authorList>
            <person name="Bendahmane M."/>
        </authorList>
    </citation>
    <scope>NUCLEOTIDE SEQUENCE [LARGE SCALE GENOMIC DNA]</scope>
    <source>
        <strain evidence="2">cv. Old Blush</strain>
    </source>
</reference>
<organism evidence="1 2">
    <name type="scientific">Rosa chinensis</name>
    <name type="common">China rose</name>
    <dbReference type="NCBI Taxonomy" id="74649"/>
    <lineage>
        <taxon>Eukaryota</taxon>
        <taxon>Viridiplantae</taxon>
        <taxon>Streptophyta</taxon>
        <taxon>Embryophyta</taxon>
        <taxon>Tracheophyta</taxon>
        <taxon>Spermatophyta</taxon>
        <taxon>Magnoliopsida</taxon>
        <taxon>eudicotyledons</taxon>
        <taxon>Gunneridae</taxon>
        <taxon>Pentapetalae</taxon>
        <taxon>rosids</taxon>
        <taxon>fabids</taxon>
        <taxon>Rosales</taxon>
        <taxon>Rosaceae</taxon>
        <taxon>Rosoideae</taxon>
        <taxon>Rosoideae incertae sedis</taxon>
        <taxon>Rosa</taxon>
    </lineage>
</organism>
<sequence>MRHRRFNWREGRCIPAILFLLSLGAKVGVSDLLCLFSFLVYVFLALCLSSSAASFSYALLYVVFSAPRSVFFFPLLCCCITFL</sequence>
<dbReference type="Gramene" id="PRQ43509">
    <property type="protein sequence ID" value="PRQ43509"/>
    <property type="gene ID" value="RchiOBHm_Chr3g0469251"/>
</dbReference>
<keyword evidence="2" id="KW-1185">Reference proteome</keyword>
<gene>
    <name evidence="1" type="ORF">RchiOBHm_Chr3g0469251</name>
</gene>
<evidence type="ECO:0000313" key="1">
    <source>
        <dbReference type="EMBL" id="PRQ43509.1"/>
    </source>
</evidence>
<name>A0A2P6RAQ6_ROSCH</name>
<protein>
    <submittedName>
        <fullName evidence="1">Uncharacterized protein</fullName>
    </submittedName>
</protein>
<evidence type="ECO:0000313" key="2">
    <source>
        <dbReference type="Proteomes" id="UP000238479"/>
    </source>
</evidence>
<accession>A0A2P6RAQ6</accession>